<dbReference type="NCBIfam" id="NF008022">
    <property type="entry name" value="PRK10752.1"/>
    <property type="match status" value="1"/>
</dbReference>
<evidence type="ECO:0000256" key="5">
    <source>
        <dbReference type="ARBA" id="ARBA00022764"/>
    </source>
</evidence>
<dbReference type="CDD" id="cd01005">
    <property type="entry name" value="PBP2_CysP"/>
    <property type="match status" value="1"/>
</dbReference>
<comment type="similarity">
    <text evidence="2">Belongs to the prokaryotic sulfate-binding protein family.</text>
</comment>
<keyword evidence="5" id="KW-0574">Periplasm</keyword>
<dbReference type="Proteomes" id="UP001206692">
    <property type="component" value="Unassembled WGS sequence"/>
</dbReference>
<dbReference type="InterPro" id="IPR005669">
    <property type="entry name" value="Thiosulph/SO4-bd"/>
</dbReference>
<evidence type="ECO:0000256" key="3">
    <source>
        <dbReference type="ARBA" id="ARBA00022448"/>
    </source>
</evidence>
<name>A0ABT1SVA9_9FIRM</name>
<evidence type="ECO:0000313" key="7">
    <source>
        <dbReference type="EMBL" id="MCQ5343563.1"/>
    </source>
</evidence>
<dbReference type="SUPFAM" id="SSF53850">
    <property type="entry name" value="Periplasmic binding protein-like II"/>
    <property type="match status" value="1"/>
</dbReference>
<dbReference type="Pfam" id="PF13531">
    <property type="entry name" value="SBP_bac_11"/>
    <property type="match status" value="1"/>
</dbReference>
<dbReference type="PROSITE" id="PS51257">
    <property type="entry name" value="PROKAR_LIPOPROTEIN"/>
    <property type="match status" value="1"/>
</dbReference>
<dbReference type="RefSeq" id="WP_062412742.1">
    <property type="nucleotide sequence ID" value="NZ_JAJCIO010000034.1"/>
</dbReference>
<keyword evidence="4 6" id="KW-0732">Signal</keyword>
<feature type="signal peptide" evidence="6">
    <location>
        <begin position="1"/>
        <end position="23"/>
    </location>
</feature>
<feature type="chain" id="PRO_5047018414" evidence="6">
    <location>
        <begin position="24"/>
        <end position="345"/>
    </location>
</feature>
<comment type="caution">
    <text evidence="7">The sequence shown here is derived from an EMBL/GenBank/DDBJ whole genome shotgun (WGS) entry which is preliminary data.</text>
</comment>
<dbReference type="NCBIfam" id="TIGR00971">
    <property type="entry name" value="3a0106s03"/>
    <property type="match status" value="1"/>
</dbReference>
<dbReference type="Gene3D" id="3.40.190.10">
    <property type="entry name" value="Periplasmic binding protein-like II"/>
    <property type="match status" value="2"/>
</dbReference>
<accession>A0ABT1SVA9</accession>
<dbReference type="PANTHER" id="PTHR30368:SF2">
    <property type="entry name" value="SULFATE-BINDING PROTEIN"/>
    <property type="match status" value="1"/>
</dbReference>
<keyword evidence="3" id="KW-0813">Transport</keyword>
<dbReference type="PANTHER" id="PTHR30368">
    <property type="entry name" value="SULFATE-BINDING PROTEIN"/>
    <property type="match status" value="1"/>
</dbReference>
<evidence type="ECO:0000256" key="1">
    <source>
        <dbReference type="ARBA" id="ARBA00004418"/>
    </source>
</evidence>
<comment type="subcellular location">
    <subcellularLocation>
        <location evidence="1">Periplasm</location>
    </subcellularLocation>
</comment>
<sequence>MKHKKIIAVLTVTAVLTAAGILAGCGRGADEDTLTLTNVSYDPTRELYKEYNEAFQKHYKEQTGKDIRIVQSHGGSGSQARSVIEGSRADVVTLALSYDVERLQRAGLIDAGWEQELPDDSAPYTSTIVFLVRKGNPKGIRDWNDLTKDGVSVITPDPKSSGGACWNFLAGWSWCLDHFGGNEIKARAFMTDLYRHVTVMDAGARGSTTTFVENGQGDVLIAWENEALYTMREYPGRYEVVVPSVSILAQPSVAVVDRLARRKGHEQAAEEYLRYLYSDEGQELAAKNDFRPSNPDILRRYADRFDLHVKLTRISDFGGWDAAYVKFFDDDALFDKIMADVDGSQ</sequence>
<proteinExistence type="inferred from homology"/>
<evidence type="ECO:0000256" key="6">
    <source>
        <dbReference type="SAM" id="SignalP"/>
    </source>
</evidence>
<protein>
    <submittedName>
        <fullName evidence="7">Sulfate ABC transporter substrate-binding protein</fullName>
    </submittedName>
</protein>
<evidence type="ECO:0000313" key="8">
    <source>
        <dbReference type="Proteomes" id="UP001206692"/>
    </source>
</evidence>
<gene>
    <name evidence="7" type="ORF">NE675_11090</name>
</gene>
<dbReference type="EMBL" id="JANGEW010000029">
    <property type="protein sequence ID" value="MCQ5343563.1"/>
    <property type="molecule type" value="Genomic_DNA"/>
</dbReference>
<evidence type="ECO:0000256" key="2">
    <source>
        <dbReference type="ARBA" id="ARBA00006099"/>
    </source>
</evidence>
<organism evidence="7 8">
    <name type="scientific">Megasphaera massiliensis</name>
    <dbReference type="NCBI Taxonomy" id="1232428"/>
    <lineage>
        <taxon>Bacteria</taxon>
        <taxon>Bacillati</taxon>
        <taxon>Bacillota</taxon>
        <taxon>Negativicutes</taxon>
        <taxon>Veillonellales</taxon>
        <taxon>Veillonellaceae</taxon>
        <taxon>Megasphaera</taxon>
    </lineage>
</organism>
<keyword evidence="8" id="KW-1185">Reference proteome</keyword>
<evidence type="ECO:0000256" key="4">
    <source>
        <dbReference type="ARBA" id="ARBA00022729"/>
    </source>
</evidence>
<reference evidence="7 8" key="1">
    <citation type="submission" date="2022-06" db="EMBL/GenBank/DDBJ databases">
        <title>Isolation of gut microbiota from human fecal samples.</title>
        <authorList>
            <person name="Pamer E.G."/>
            <person name="Barat B."/>
            <person name="Waligurski E."/>
            <person name="Medina S."/>
            <person name="Paddock L."/>
            <person name="Mostad J."/>
        </authorList>
    </citation>
    <scope>NUCLEOTIDE SEQUENCE [LARGE SCALE GENOMIC DNA]</scope>
    <source>
        <strain evidence="7 8">DFI.1.1</strain>
    </source>
</reference>